<gene>
    <name evidence="9" type="ORF">GY22_11265</name>
</gene>
<dbReference type="InterPro" id="IPR038770">
    <property type="entry name" value="Na+/solute_symporter_sf"/>
</dbReference>
<keyword evidence="3" id="KW-0813">Transport</keyword>
<sequence>MSTVAIYLVVAFGAGALAVLARLPPLIGFLAAGFVLNGLGVERLPALDQLADVGVTLMLFGIGLKLDARSLLRREVWGTAGIHLVLSTALGAGLLGLLMLVGLQLPGENLSALLLAGFALSFSSTVLVFKVLEERSETTSLYGRVAIGILIIQDVAAVAFITVTSEHPPSPWALALVLLLPAAWVFRRIWDGIGHGELQALFGVAMALVPGYIAFSAVGLKGDLGALLVGMLLASHANAGELSRTLFTLKDLLLVAFFVSIGFHGMPTLEMLAMSVLLLGLLPVQAMLFVLLLWLFGLRRRTSLRTGLALGNHSEFALIVGAIGVSAGMFDDDWLVMLSVAVALSFVISALVNRRGSSLTSALARRLPEHPDDRLHPEDRPIDISHATVLVLGMGRVGQAAYRELSEEHGFSVVGIENATDRVERLRAQGIDVQEADATDQEFWERVIATGHVQVAVLAMPFHGSNLVALQQLSATGFDGVVAAVAQYDDEVQELRGHGVRTVFNLYSGAGIALAAETVEALGHRAD</sequence>
<evidence type="ECO:0000313" key="9">
    <source>
        <dbReference type="EMBL" id="KHD97245.1"/>
    </source>
</evidence>
<dbReference type="OrthoDB" id="3418949at2"/>
<keyword evidence="10" id="KW-1185">Reference proteome</keyword>
<dbReference type="Gene3D" id="3.40.50.720">
    <property type="entry name" value="NAD(P)-binding Rossmann-like Domain"/>
    <property type="match status" value="1"/>
</dbReference>
<feature type="transmembrane region" description="Helical" evidence="7">
    <location>
        <begin position="308"/>
        <end position="328"/>
    </location>
</feature>
<proteinExistence type="inferred from homology"/>
<dbReference type="PANTHER" id="PTHR42751:SF1">
    <property type="entry name" value="CATION_PROTON ANTIPORTER YBAL-RELATED"/>
    <property type="match status" value="1"/>
</dbReference>
<evidence type="ECO:0000256" key="6">
    <source>
        <dbReference type="ARBA" id="ARBA00023136"/>
    </source>
</evidence>
<dbReference type="InterPro" id="IPR003148">
    <property type="entry name" value="RCK_N"/>
</dbReference>
<dbReference type="PROSITE" id="PS51201">
    <property type="entry name" value="RCK_N"/>
    <property type="match status" value="1"/>
</dbReference>
<name>A0A0A6VQI0_KOCRO</name>
<dbReference type="GO" id="GO:1902600">
    <property type="term" value="P:proton transmembrane transport"/>
    <property type="evidence" value="ECO:0007669"/>
    <property type="project" value="InterPro"/>
</dbReference>
<comment type="subcellular location">
    <subcellularLocation>
        <location evidence="1">Membrane</location>
        <topology evidence="1">Multi-pass membrane protein</topology>
    </subcellularLocation>
</comment>
<comment type="similarity">
    <text evidence="2">Belongs to the monovalent cation:proton antiporter 2 (CPA2) transporter (TC 2.A.37) family.</text>
</comment>
<feature type="domain" description="RCK N-terminal" evidence="8">
    <location>
        <begin position="386"/>
        <end position="504"/>
    </location>
</feature>
<dbReference type="PANTHER" id="PTHR42751">
    <property type="entry name" value="SODIUM/HYDROGEN EXCHANGER FAMILY/TRKA DOMAIN PROTEIN"/>
    <property type="match status" value="1"/>
</dbReference>
<comment type="caution">
    <text evidence="9">The sequence shown here is derived from an EMBL/GenBank/DDBJ whole genome shotgun (WGS) entry which is preliminary data.</text>
</comment>
<evidence type="ECO:0000256" key="5">
    <source>
        <dbReference type="ARBA" id="ARBA00022989"/>
    </source>
</evidence>
<keyword evidence="5 7" id="KW-1133">Transmembrane helix</keyword>
<dbReference type="GO" id="GO:0015297">
    <property type="term" value="F:antiporter activity"/>
    <property type="evidence" value="ECO:0007669"/>
    <property type="project" value="InterPro"/>
</dbReference>
<dbReference type="Pfam" id="PF02254">
    <property type="entry name" value="TrkA_N"/>
    <property type="match status" value="1"/>
</dbReference>
<dbReference type="Proteomes" id="UP000030466">
    <property type="component" value="Unassembled WGS sequence"/>
</dbReference>
<reference evidence="9 10" key="1">
    <citation type="journal article" date="2003" name="Int. J. Syst. Evol. Microbiol.">
        <title>Kocuria polaris sp. nov., an orange-pigmented psychrophilic bacterium isolated from an Antarctic cyanobacterial mat sample.</title>
        <authorList>
            <person name="Reddy G.S."/>
            <person name="Prakash J.S."/>
            <person name="Prabahar V."/>
            <person name="Matsumoto G.I."/>
            <person name="Stackebrandt E."/>
            <person name="Shivaji S."/>
        </authorList>
    </citation>
    <scope>NUCLEOTIDE SEQUENCE [LARGE SCALE GENOMIC DNA]</scope>
    <source>
        <strain evidence="9 10">CMS 76or</strain>
    </source>
</reference>
<feature type="transmembrane region" description="Helical" evidence="7">
    <location>
        <begin position="141"/>
        <end position="163"/>
    </location>
</feature>
<feature type="transmembrane region" description="Helical" evidence="7">
    <location>
        <begin position="76"/>
        <end position="103"/>
    </location>
</feature>
<dbReference type="InterPro" id="IPR036291">
    <property type="entry name" value="NAD(P)-bd_dom_sf"/>
</dbReference>
<feature type="transmembrane region" description="Helical" evidence="7">
    <location>
        <begin position="334"/>
        <end position="352"/>
    </location>
</feature>
<evidence type="ECO:0000256" key="4">
    <source>
        <dbReference type="ARBA" id="ARBA00022692"/>
    </source>
</evidence>
<dbReference type="GO" id="GO:0016020">
    <property type="term" value="C:membrane"/>
    <property type="evidence" value="ECO:0007669"/>
    <property type="project" value="UniProtKB-SubCell"/>
</dbReference>
<evidence type="ECO:0000256" key="1">
    <source>
        <dbReference type="ARBA" id="ARBA00004141"/>
    </source>
</evidence>
<evidence type="ECO:0000259" key="8">
    <source>
        <dbReference type="PROSITE" id="PS51201"/>
    </source>
</evidence>
<keyword evidence="4 7" id="KW-0812">Transmembrane</keyword>
<feature type="transmembrane region" description="Helical" evidence="7">
    <location>
        <begin position="198"/>
        <end position="218"/>
    </location>
</feature>
<feature type="transmembrane region" description="Helical" evidence="7">
    <location>
        <begin position="44"/>
        <end position="64"/>
    </location>
</feature>
<feature type="transmembrane region" description="Helical" evidence="7">
    <location>
        <begin position="169"/>
        <end position="186"/>
    </location>
</feature>
<keyword evidence="6 7" id="KW-0472">Membrane</keyword>
<dbReference type="Pfam" id="PF00999">
    <property type="entry name" value="Na_H_Exchanger"/>
    <property type="match status" value="1"/>
</dbReference>
<dbReference type="RefSeq" id="WP_035927430.1">
    <property type="nucleotide sequence ID" value="NZ_JSUH01000009.1"/>
</dbReference>
<accession>A0A0A6VQI0</accession>
<evidence type="ECO:0000256" key="2">
    <source>
        <dbReference type="ARBA" id="ARBA00005551"/>
    </source>
</evidence>
<dbReference type="GO" id="GO:0006813">
    <property type="term" value="P:potassium ion transport"/>
    <property type="evidence" value="ECO:0007669"/>
    <property type="project" value="InterPro"/>
</dbReference>
<evidence type="ECO:0000256" key="7">
    <source>
        <dbReference type="SAM" id="Phobius"/>
    </source>
</evidence>
<dbReference type="Gene3D" id="1.20.1530.20">
    <property type="match status" value="1"/>
</dbReference>
<dbReference type="InterPro" id="IPR006153">
    <property type="entry name" value="Cation/H_exchanger_TM"/>
</dbReference>
<feature type="transmembrane region" description="Helical" evidence="7">
    <location>
        <begin position="272"/>
        <end position="296"/>
    </location>
</feature>
<protein>
    <submittedName>
        <fullName evidence="9">Potassium transporter Kef</fullName>
    </submittedName>
</protein>
<evidence type="ECO:0000256" key="3">
    <source>
        <dbReference type="ARBA" id="ARBA00022448"/>
    </source>
</evidence>
<organism evidence="9 10">
    <name type="scientific">Kocuria rosea subsp. polaris</name>
    <dbReference type="NCBI Taxonomy" id="136273"/>
    <lineage>
        <taxon>Bacteria</taxon>
        <taxon>Bacillati</taxon>
        <taxon>Actinomycetota</taxon>
        <taxon>Actinomycetes</taxon>
        <taxon>Micrococcales</taxon>
        <taxon>Micrococcaceae</taxon>
        <taxon>Kocuria</taxon>
    </lineage>
</organism>
<dbReference type="AlphaFoldDB" id="A0A0A6VQI0"/>
<dbReference type="SUPFAM" id="SSF51735">
    <property type="entry name" value="NAD(P)-binding Rossmann-fold domains"/>
    <property type="match status" value="1"/>
</dbReference>
<dbReference type="EMBL" id="JSUH01000009">
    <property type="protein sequence ID" value="KHD97245.1"/>
    <property type="molecule type" value="Genomic_DNA"/>
</dbReference>
<feature type="transmembrane region" description="Helical" evidence="7">
    <location>
        <begin position="109"/>
        <end position="129"/>
    </location>
</feature>
<evidence type="ECO:0000313" key="10">
    <source>
        <dbReference type="Proteomes" id="UP000030466"/>
    </source>
</evidence>